<protein>
    <submittedName>
        <fullName evidence="2">Uncharacterized protein</fullName>
    </submittedName>
</protein>
<feature type="coiled-coil region" evidence="1">
    <location>
        <begin position="220"/>
        <end position="257"/>
    </location>
</feature>
<sequence length="1109" mass="129600">MSKIVLRNVQLINWYGFTNTVVPVAENLTLISGENECGKSTILDAIKYAYTGDTQFNKATSGYNTGVGKRNLISYTRCLVDASAGVYARPAEKIPVVYSHIALEYYDQINEKSFVLGVIIETAVTDIRGTYWYAMEDKRLSDISYVYEDGSALKPYDASGFQKRYNVKLRKKQDGVALFMQMVGLKLPYQEVFRYQRKLRNIMAYNPAAKIQEFIRESVLEEHDVNFEKLKDAKKNIEQINSRLELIEEEIGDLDAILKDYAEYDERVMQLKVDDIKLKYRNMLSWKEKRCMAEEMIRKNSIEVEAQIKTIKELSTEIDALDRYYMEAKAALRELNVSKAIDNSRQQITAFEKQLEKRKSEREELEQFRKRLLHVAEELKKMECEVSYFETLEKLTAVDLSNSEKQEAIDALRAEIRKKRDSIVRSRAYLDRELKEVQLERSEQSKIIENCDRNKADYSHVQEQTQLIREINKELKKQGIDEEARMACEYVSELKDEAWRDAIEAFLGVHRYAILVSPQAFDVANQVMDRSGHRYVELVNTKRLAERKIKCEEDSVYHYLQIQNETAAKYFQFWLGAIHAVELDEVAKYDNAMSKEGKLGRNMAVTYINTKKIKSYCLGGAAIELNRKRAAKKLDQLEKREKEILSSRHTMQNQDVFLQSSLDYFKDYNLEANRECEHLNAELEAEKVRYRELLEAQKNNAEFMALSQRVTDLEKQLRNKTREKDEESKKRYRLEAEIEQKKKDSVMYQAKEAEEQKHLEEEQKLNRSAAEQAITEYDRYLAGEDKKGGIMQLSEKEQMEKRVSSFAANINGQQQAYNNRKQEEERLPIGLEYEKSYHQRRGKIWIDDLQNLQQKLKEQTMRYESIFKREFVLNIYETARAARKDIAQINKELRKLKFATCYQFDVKFLNDNSDYAKILRYAEYLQQTGNLADGQIALTKLMGYEDDEVERREREIKDIINRIIEKNDLAEIQKFADYRNYMSYEIIINNEEVKDGKLSKQVGYNSGAGTQIPYTLILSAALSMLYNVRVNSVRLIFIDEPFEKMSDHNIKLMLDFFKNQDFQVIFCAPPNKLESIGSECGVIIPVLKNANDDMLIGKVKFHDTVNGAN</sequence>
<feature type="coiled-coil region" evidence="1">
    <location>
        <begin position="311"/>
        <end position="422"/>
    </location>
</feature>
<keyword evidence="3" id="KW-1185">Reference proteome</keyword>
<dbReference type="Pfam" id="PF13555">
    <property type="entry name" value="AAA_29"/>
    <property type="match status" value="1"/>
</dbReference>
<feature type="coiled-coil region" evidence="1">
    <location>
        <begin position="620"/>
        <end position="771"/>
    </location>
</feature>
<proteinExistence type="predicted"/>
<evidence type="ECO:0000256" key="1">
    <source>
        <dbReference type="SAM" id="Coils"/>
    </source>
</evidence>
<feature type="coiled-coil region" evidence="1">
    <location>
        <begin position="846"/>
        <end position="899"/>
    </location>
</feature>
<organism evidence="2 3">
    <name type="scientific">Hominisplanchenecus faecis</name>
    <dbReference type="NCBI Taxonomy" id="2885351"/>
    <lineage>
        <taxon>Bacteria</taxon>
        <taxon>Bacillati</taxon>
        <taxon>Bacillota</taxon>
        <taxon>Clostridia</taxon>
        <taxon>Lachnospirales</taxon>
        <taxon>Lachnospiraceae</taxon>
        <taxon>Hominisplanchenecus</taxon>
    </lineage>
</organism>
<dbReference type="EMBL" id="JAJEQE010000020">
    <property type="protein sequence ID" value="MCC2149090.1"/>
    <property type="molecule type" value="Genomic_DNA"/>
</dbReference>
<gene>
    <name evidence="2" type="ORF">LKD42_07450</name>
</gene>
<dbReference type="InterPro" id="IPR027417">
    <property type="entry name" value="P-loop_NTPase"/>
</dbReference>
<dbReference type="Gene3D" id="3.40.50.300">
    <property type="entry name" value="P-loop containing nucleotide triphosphate hydrolases"/>
    <property type="match status" value="1"/>
</dbReference>
<dbReference type="SUPFAM" id="SSF52540">
    <property type="entry name" value="P-loop containing nucleoside triphosphate hydrolases"/>
    <property type="match status" value="1"/>
</dbReference>
<keyword evidence="1" id="KW-0175">Coiled coil</keyword>
<reference evidence="2 3" key="1">
    <citation type="submission" date="2021-10" db="EMBL/GenBank/DDBJ databases">
        <title>Anaerobic single-cell dispensing facilitates the cultivation of human gut bacteria.</title>
        <authorList>
            <person name="Afrizal A."/>
        </authorList>
    </citation>
    <scope>NUCLEOTIDE SEQUENCE [LARGE SCALE GENOMIC DNA]</scope>
    <source>
        <strain evidence="2 3">CLA-AA-H246</strain>
    </source>
</reference>
<name>A0ABS8EV85_9FIRM</name>
<dbReference type="Proteomes" id="UP001299235">
    <property type="component" value="Unassembled WGS sequence"/>
</dbReference>
<accession>A0ABS8EV85</accession>
<dbReference type="RefSeq" id="WP_248835293.1">
    <property type="nucleotide sequence ID" value="NZ_JAJEQE010000020.1"/>
</dbReference>
<evidence type="ECO:0000313" key="2">
    <source>
        <dbReference type="EMBL" id="MCC2149090.1"/>
    </source>
</evidence>
<evidence type="ECO:0000313" key="3">
    <source>
        <dbReference type="Proteomes" id="UP001299235"/>
    </source>
</evidence>
<dbReference type="Pfam" id="PF13558">
    <property type="entry name" value="SbcC_Walker_B"/>
    <property type="match status" value="1"/>
</dbReference>
<comment type="caution">
    <text evidence="2">The sequence shown here is derived from an EMBL/GenBank/DDBJ whole genome shotgun (WGS) entry which is preliminary data.</text>
</comment>